<organism evidence="1 2">
    <name type="scientific">Candidatus Onthousia excrementipullorum</name>
    <dbReference type="NCBI Taxonomy" id="2840884"/>
    <lineage>
        <taxon>Bacteria</taxon>
        <taxon>Bacillati</taxon>
        <taxon>Bacillota</taxon>
        <taxon>Bacilli</taxon>
        <taxon>Candidatus Onthousia</taxon>
    </lineage>
</organism>
<reference evidence="1" key="2">
    <citation type="journal article" date="2021" name="PeerJ">
        <title>Extensive microbial diversity within the chicken gut microbiome revealed by metagenomics and culture.</title>
        <authorList>
            <person name="Gilroy R."/>
            <person name="Ravi A."/>
            <person name="Getino M."/>
            <person name="Pursley I."/>
            <person name="Horton D.L."/>
            <person name="Alikhan N.F."/>
            <person name="Baker D."/>
            <person name="Gharbi K."/>
            <person name="Hall N."/>
            <person name="Watson M."/>
            <person name="Adriaenssens E.M."/>
            <person name="Foster-Nyarko E."/>
            <person name="Jarju S."/>
            <person name="Secka A."/>
            <person name="Antonio M."/>
            <person name="Oren A."/>
            <person name="Chaudhuri R.R."/>
            <person name="La Ragione R."/>
            <person name="Hildebrand F."/>
            <person name="Pallen M.J."/>
        </authorList>
    </citation>
    <scope>NUCLEOTIDE SEQUENCE</scope>
    <source>
        <strain evidence="1">CHK184-20233</strain>
    </source>
</reference>
<dbReference type="AlphaFoldDB" id="A0A9D1DSX3"/>
<evidence type="ECO:0000313" key="2">
    <source>
        <dbReference type="Proteomes" id="UP000824232"/>
    </source>
</evidence>
<dbReference type="InterPro" id="IPR011990">
    <property type="entry name" value="TPR-like_helical_dom_sf"/>
</dbReference>
<proteinExistence type="predicted"/>
<comment type="caution">
    <text evidence="1">The sequence shown here is derived from an EMBL/GenBank/DDBJ whole genome shotgun (WGS) entry which is preliminary data.</text>
</comment>
<reference evidence="1" key="1">
    <citation type="submission" date="2020-10" db="EMBL/GenBank/DDBJ databases">
        <authorList>
            <person name="Gilroy R."/>
        </authorList>
    </citation>
    <scope>NUCLEOTIDE SEQUENCE</scope>
    <source>
        <strain evidence="1">CHK184-20233</strain>
    </source>
</reference>
<dbReference type="EMBL" id="DVHC01000002">
    <property type="protein sequence ID" value="HIR58415.1"/>
    <property type="molecule type" value="Genomic_DNA"/>
</dbReference>
<gene>
    <name evidence="1" type="ORF">IAB38_00025</name>
</gene>
<evidence type="ECO:0000313" key="1">
    <source>
        <dbReference type="EMBL" id="HIR58415.1"/>
    </source>
</evidence>
<name>A0A9D1DSX3_9FIRM</name>
<dbReference type="Gene3D" id="1.25.40.10">
    <property type="entry name" value="Tetratricopeptide repeat domain"/>
    <property type="match status" value="1"/>
</dbReference>
<sequence>MENNIKMTILKEAKECIEAGKISKGEALLKGYLDFNNDPEISSTLANIYTQRGELKEALEILKSQDSNYFCVFKSLSEVYIKLEKYDKLYNLWKKSKNRNFQDLKKDKDLIKAKRYLRRVQVFLKLFVNKKIDTPKELDYKEEQYVKYDYNKALKHISLRHTSPNNNPNENTSSIFYSQYDLKELFLVATRNIEFAKREIKLKWDFSDTYIFYFKDIGRSENGLSLNFFRVATIPNTNKIITMFPTFNRKSSSLCRISEQDMLPICNPIVHSA</sequence>
<dbReference type="Proteomes" id="UP000824232">
    <property type="component" value="Unassembled WGS sequence"/>
</dbReference>
<accession>A0A9D1DSX3</accession>
<protein>
    <submittedName>
        <fullName evidence="1">Tetratricopeptide repeat protein</fullName>
    </submittedName>
</protein>